<feature type="region of interest" description="Disordered" evidence="1">
    <location>
        <begin position="1"/>
        <end position="54"/>
    </location>
</feature>
<name>Q0U1C0_PHANO</name>
<sequence>MTMKNFVVPSRGPGRERISGIPHQVQDKGLRQRQGSPGQASPGMIVASSPARIG</sequence>
<proteinExistence type="predicted"/>
<evidence type="ECO:0000313" key="3">
    <source>
        <dbReference type="Proteomes" id="UP000001055"/>
    </source>
</evidence>
<dbReference type="InParanoid" id="Q0U1C0"/>
<dbReference type="GeneID" id="5981420"/>
<dbReference type="AlphaFoldDB" id="Q0U1C0"/>
<dbReference type="Proteomes" id="UP000001055">
    <property type="component" value="Unassembled WGS sequence"/>
</dbReference>
<gene>
    <name evidence="2" type="ORF">SNOG_14302</name>
</gene>
<reference evidence="3" key="1">
    <citation type="journal article" date="2007" name="Plant Cell">
        <title>Dothideomycete-plant interactions illuminated by genome sequencing and EST analysis of the wheat pathogen Stagonospora nodorum.</title>
        <authorList>
            <person name="Hane J.K."/>
            <person name="Lowe R.G."/>
            <person name="Solomon P.S."/>
            <person name="Tan K.C."/>
            <person name="Schoch C.L."/>
            <person name="Spatafora J.W."/>
            <person name="Crous P.W."/>
            <person name="Kodira C."/>
            <person name="Birren B.W."/>
            <person name="Galagan J.E."/>
            <person name="Torriani S.F."/>
            <person name="McDonald B.A."/>
            <person name="Oliver R.P."/>
        </authorList>
    </citation>
    <scope>NUCLEOTIDE SEQUENCE [LARGE SCALE GENOMIC DNA]</scope>
    <source>
        <strain evidence="3">SN15 / ATCC MYA-4574 / FGSC 10173</strain>
    </source>
</reference>
<protein>
    <submittedName>
        <fullName evidence="2">Uncharacterized protein</fullName>
    </submittedName>
</protein>
<accession>Q0U1C0</accession>
<organism evidence="2 3">
    <name type="scientific">Phaeosphaeria nodorum (strain SN15 / ATCC MYA-4574 / FGSC 10173)</name>
    <name type="common">Glume blotch fungus</name>
    <name type="synonym">Parastagonospora nodorum</name>
    <dbReference type="NCBI Taxonomy" id="321614"/>
    <lineage>
        <taxon>Eukaryota</taxon>
        <taxon>Fungi</taxon>
        <taxon>Dikarya</taxon>
        <taxon>Ascomycota</taxon>
        <taxon>Pezizomycotina</taxon>
        <taxon>Dothideomycetes</taxon>
        <taxon>Pleosporomycetidae</taxon>
        <taxon>Pleosporales</taxon>
        <taxon>Pleosporineae</taxon>
        <taxon>Phaeosphaeriaceae</taxon>
        <taxon>Parastagonospora</taxon>
    </lineage>
</organism>
<dbReference type="KEGG" id="pno:SNOG_14302"/>
<evidence type="ECO:0000256" key="1">
    <source>
        <dbReference type="SAM" id="MobiDB-lite"/>
    </source>
</evidence>
<dbReference type="EMBL" id="CH445355">
    <property type="protein sequence ID" value="EAT78173.1"/>
    <property type="molecule type" value="Genomic_DNA"/>
</dbReference>
<dbReference type="RefSeq" id="XP_001804496.1">
    <property type="nucleotide sequence ID" value="XM_001804444.1"/>
</dbReference>
<evidence type="ECO:0000313" key="2">
    <source>
        <dbReference type="EMBL" id="EAT78173.1"/>
    </source>
</evidence>